<name>A0ABS6V327_9SPHN</name>
<feature type="domain" description="SDH C-terminal" evidence="4">
    <location>
        <begin position="240"/>
        <end position="263"/>
    </location>
</feature>
<comment type="pathway">
    <text evidence="1">Metabolic intermediate biosynthesis; chorismate biosynthesis; chorismate from D-erythrose 4-phosphate and phosphoenolpyruvate: step 4/7.</text>
</comment>
<keyword evidence="2" id="KW-0028">Amino-acid biosynthesis</keyword>
<evidence type="ECO:0000259" key="3">
    <source>
        <dbReference type="Pfam" id="PF08501"/>
    </source>
</evidence>
<evidence type="ECO:0000313" key="6">
    <source>
        <dbReference type="Proteomes" id="UP000698028"/>
    </source>
</evidence>
<gene>
    <name evidence="5" type="ORF">KTQ36_01325</name>
</gene>
<evidence type="ECO:0000313" key="5">
    <source>
        <dbReference type="EMBL" id="MBW0143934.1"/>
    </source>
</evidence>
<dbReference type="RefSeq" id="WP_218631979.1">
    <property type="nucleotide sequence ID" value="NZ_JAHVAH010000001.1"/>
</dbReference>
<dbReference type="InterPro" id="IPR013708">
    <property type="entry name" value="Shikimate_DH-bd_N"/>
</dbReference>
<dbReference type="InterPro" id="IPR041121">
    <property type="entry name" value="SDH_C"/>
</dbReference>
<evidence type="ECO:0000256" key="1">
    <source>
        <dbReference type="ARBA" id="ARBA00004871"/>
    </source>
</evidence>
<dbReference type="InterPro" id="IPR022893">
    <property type="entry name" value="Shikimate_DH_fam"/>
</dbReference>
<dbReference type="Pfam" id="PF18317">
    <property type="entry name" value="SDH_C"/>
    <property type="match status" value="1"/>
</dbReference>
<evidence type="ECO:0000259" key="4">
    <source>
        <dbReference type="Pfam" id="PF18317"/>
    </source>
</evidence>
<dbReference type="PANTHER" id="PTHR21089">
    <property type="entry name" value="SHIKIMATE DEHYDROGENASE"/>
    <property type="match status" value="1"/>
</dbReference>
<feature type="domain" description="Shikimate dehydrogenase substrate binding N-terminal" evidence="3">
    <location>
        <begin position="10"/>
        <end position="92"/>
    </location>
</feature>
<organism evidence="5 6">
    <name type="scientific">Sphingomicrobium clamense</name>
    <dbReference type="NCBI Taxonomy" id="2851013"/>
    <lineage>
        <taxon>Bacteria</taxon>
        <taxon>Pseudomonadati</taxon>
        <taxon>Pseudomonadota</taxon>
        <taxon>Alphaproteobacteria</taxon>
        <taxon>Sphingomonadales</taxon>
        <taxon>Sphingomonadaceae</taxon>
        <taxon>Sphingomicrobium</taxon>
    </lineage>
</organism>
<dbReference type="Proteomes" id="UP000698028">
    <property type="component" value="Unassembled WGS sequence"/>
</dbReference>
<dbReference type="Pfam" id="PF08501">
    <property type="entry name" value="Shikimate_dh_N"/>
    <property type="match status" value="1"/>
</dbReference>
<accession>A0ABS6V327</accession>
<evidence type="ECO:0000256" key="2">
    <source>
        <dbReference type="ARBA" id="ARBA00023141"/>
    </source>
</evidence>
<dbReference type="EMBL" id="JAHVAH010000001">
    <property type="protein sequence ID" value="MBW0143934.1"/>
    <property type="molecule type" value="Genomic_DNA"/>
</dbReference>
<protein>
    <submittedName>
        <fullName evidence="5">Shikimate dehydrogenase</fullName>
    </submittedName>
</protein>
<sequence>MSKATPYAEVIGDPIDGSRSPEIHKFWIKKMGMKADYRPQQVARAGLKSYLAERRKDKAWQGCNVTMPLKLDAIGAADRATDLAVAAGAANMLVHDEGTLVAGNSDVGAIVMLLKQLHDKGRAMDRVTLLGNGGAARAVLVAARTVGLTPAIRMQARDLTTATKLAVEFGLRKGPRPIDSPITGDGIINATPLGMKGFPENPASVEGLSDKGWVFDLVTSPPETALLKAARERGLETVDGLSMLVEQAATSFALFFGEEPPRQHDDALFAMLRS</sequence>
<comment type="caution">
    <text evidence="5">The sequence shown here is derived from an EMBL/GenBank/DDBJ whole genome shotgun (WGS) entry which is preliminary data.</text>
</comment>
<keyword evidence="6" id="KW-1185">Reference proteome</keyword>
<keyword evidence="2" id="KW-0057">Aromatic amino acid biosynthesis</keyword>
<dbReference type="CDD" id="cd01065">
    <property type="entry name" value="NAD_bind_Shikimate_DH"/>
    <property type="match status" value="1"/>
</dbReference>
<proteinExistence type="predicted"/>
<reference evidence="5 6" key="1">
    <citation type="submission" date="2021-07" db="EMBL/GenBank/DDBJ databases">
        <title>The draft genome sequence of Sphingomicrobium sp. B8.</title>
        <authorList>
            <person name="Mu L."/>
        </authorList>
    </citation>
    <scope>NUCLEOTIDE SEQUENCE [LARGE SCALE GENOMIC DNA]</scope>
    <source>
        <strain evidence="5 6">B8</strain>
    </source>
</reference>
<dbReference type="PANTHER" id="PTHR21089:SF1">
    <property type="entry name" value="BIFUNCTIONAL 3-DEHYDROQUINATE DEHYDRATASE_SHIKIMATE DEHYDROGENASE, CHLOROPLASTIC"/>
    <property type="match status" value="1"/>
</dbReference>